<dbReference type="InterPro" id="IPR021395">
    <property type="entry name" value="DUF3035"/>
</dbReference>
<dbReference type="Proteomes" id="UP000009286">
    <property type="component" value="Chromosome"/>
</dbReference>
<accession>G2KQ29</accession>
<organism evidence="3 4">
    <name type="scientific">Micavibrio aeruginosavorus (strain ARL-13)</name>
    <dbReference type="NCBI Taxonomy" id="856793"/>
    <lineage>
        <taxon>Bacteria</taxon>
        <taxon>Pseudomonadati</taxon>
        <taxon>Bdellovibrionota</taxon>
        <taxon>Bdellovibrionia</taxon>
        <taxon>Bdellovibrionales</taxon>
        <taxon>Pseudobdellovibrionaceae</taxon>
        <taxon>Micavibrio</taxon>
    </lineage>
</organism>
<dbReference type="HOGENOM" id="CLU_123750_0_0_5"/>
<sequence length="172" mass="17957">MTKTLTRAIIIAGCALSLSACEGAKEQLGLTRQAPDEFAVVKRAPLEMPPDYTVRPPRPGAPRPQEIAVTDEARNAVLGETARSTQASGAEAALLQQTGGVYADPSIRGVVDAEATISDKEDKPVATRLLGLGSGKTEAQIVNPAAEAERIRTNAEAGKPVTDGETPSIKDK</sequence>
<keyword evidence="2" id="KW-0732">Signal</keyword>
<feature type="region of interest" description="Disordered" evidence="1">
    <location>
        <begin position="148"/>
        <end position="172"/>
    </location>
</feature>
<proteinExistence type="predicted"/>
<evidence type="ECO:0000256" key="1">
    <source>
        <dbReference type="SAM" id="MobiDB-lite"/>
    </source>
</evidence>
<keyword evidence="4" id="KW-1185">Reference proteome</keyword>
<dbReference type="EMBL" id="CP002382">
    <property type="protein sequence ID" value="AEP10397.1"/>
    <property type="molecule type" value="Genomic_DNA"/>
</dbReference>
<dbReference type="PROSITE" id="PS51257">
    <property type="entry name" value="PROKAR_LIPOPROTEIN"/>
    <property type="match status" value="1"/>
</dbReference>
<evidence type="ECO:0000256" key="2">
    <source>
        <dbReference type="SAM" id="SignalP"/>
    </source>
</evidence>
<dbReference type="STRING" id="856793.MICA_2090"/>
<evidence type="ECO:0000313" key="3">
    <source>
        <dbReference type="EMBL" id="AEP10397.1"/>
    </source>
</evidence>
<protein>
    <recommendedName>
        <fullName evidence="5">DUF3035 domain-containing protein</fullName>
    </recommendedName>
</protein>
<dbReference type="RefSeq" id="WP_014103620.1">
    <property type="nucleotide sequence ID" value="NC_016026.1"/>
</dbReference>
<evidence type="ECO:0008006" key="5">
    <source>
        <dbReference type="Google" id="ProtNLM"/>
    </source>
</evidence>
<dbReference type="KEGG" id="mai:MICA_2090"/>
<evidence type="ECO:0000313" key="4">
    <source>
        <dbReference type="Proteomes" id="UP000009286"/>
    </source>
</evidence>
<gene>
    <name evidence="3" type="ordered locus">MICA_2090</name>
</gene>
<name>G2KQ29_MICAA</name>
<feature type="signal peptide" evidence="2">
    <location>
        <begin position="1"/>
        <end position="20"/>
    </location>
</feature>
<dbReference type="eggNOG" id="ENOG5030N9J">
    <property type="taxonomic scope" value="Bacteria"/>
</dbReference>
<dbReference type="Pfam" id="PF11233">
    <property type="entry name" value="DUF3035"/>
    <property type="match status" value="1"/>
</dbReference>
<dbReference type="OrthoDB" id="8478256at2"/>
<dbReference type="AlphaFoldDB" id="G2KQ29"/>
<reference evidence="3 4" key="1">
    <citation type="journal article" date="2011" name="BMC Genomics">
        <title>Genomic insights into an obligate epibiotic bacterial predator: Micavibrio aeruginosavorus ARL-13.</title>
        <authorList>
            <person name="Wang Z."/>
            <person name="Kadouri D."/>
            <person name="Wu M."/>
        </authorList>
    </citation>
    <scope>NUCLEOTIDE SEQUENCE [LARGE SCALE GENOMIC DNA]</scope>
    <source>
        <strain evidence="3 4">ARL-13</strain>
    </source>
</reference>
<feature type="chain" id="PRO_5003432164" description="DUF3035 domain-containing protein" evidence="2">
    <location>
        <begin position="21"/>
        <end position="172"/>
    </location>
</feature>